<dbReference type="SUPFAM" id="SSF110069">
    <property type="entry name" value="ApaG-like"/>
    <property type="match status" value="1"/>
</dbReference>
<dbReference type="Gene3D" id="2.60.40.1470">
    <property type="entry name" value="ApaG domain"/>
    <property type="match status" value="1"/>
</dbReference>
<comment type="caution">
    <text evidence="2">The sequence shown here is derived from an EMBL/GenBank/DDBJ whole genome shotgun (WGS) entry which is preliminary data.</text>
</comment>
<reference evidence="2 3" key="1">
    <citation type="submission" date="2019-12" db="EMBL/GenBank/DDBJ databases">
        <title>Genomic-based taxomic classification of the family Erythrobacteraceae.</title>
        <authorList>
            <person name="Xu L."/>
        </authorList>
    </citation>
    <scope>NUCLEOTIDE SEQUENCE [LARGE SCALE GENOMIC DNA]</scope>
    <source>
        <strain evidence="2 3">JCM 16339</strain>
    </source>
</reference>
<dbReference type="GO" id="GO:0070987">
    <property type="term" value="P:error-free translesion synthesis"/>
    <property type="evidence" value="ECO:0007669"/>
    <property type="project" value="TreeGrafter"/>
</dbReference>
<dbReference type="PANTHER" id="PTHR14289">
    <property type="entry name" value="F-BOX ONLY PROTEIN 3"/>
    <property type="match status" value="1"/>
</dbReference>
<keyword evidence="3" id="KW-1185">Reference proteome</keyword>
<name>A0A844ZLX2_9SPHN</name>
<dbReference type="Proteomes" id="UP000435243">
    <property type="component" value="Unassembled WGS sequence"/>
</dbReference>
<dbReference type="NCBIfam" id="NF003967">
    <property type="entry name" value="PRK05461.1"/>
    <property type="match status" value="1"/>
</dbReference>
<dbReference type="InterPro" id="IPR036767">
    <property type="entry name" value="ApaG_sf"/>
</dbReference>
<accession>A0A844ZLX2</accession>
<dbReference type="EMBL" id="WTYY01000002">
    <property type="protein sequence ID" value="MXO87837.1"/>
    <property type="molecule type" value="Genomic_DNA"/>
</dbReference>
<evidence type="ECO:0000313" key="2">
    <source>
        <dbReference type="EMBL" id="MXO87837.1"/>
    </source>
</evidence>
<organism evidence="2 3">
    <name type="scientific">Alteraurantiacibacter aestuarii</name>
    <dbReference type="NCBI Taxonomy" id="650004"/>
    <lineage>
        <taxon>Bacteria</taxon>
        <taxon>Pseudomonadati</taxon>
        <taxon>Pseudomonadota</taxon>
        <taxon>Alphaproteobacteria</taxon>
        <taxon>Sphingomonadales</taxon>
        <taxon>Erythrobacteraceae</taxon>
        <taxon>Alteraurantiacibacter</taxon>
    </lineage>
</organism>
<evidence type="ECO:0000313" key="3">
    <source>
        <dbReference type="Proteomes" id="UP000435243"/>
    </source>
</evidence>
<sequence>MNLLFQHVAITAGVTVRVSVNFMPEQSRVEAGRWFWVYHIRLENNREDTVQLRTRHWRITDSRGMVNVVDGEGVVGETPILAPGQTHDYVSGCELTTNYGAMEGHFTFAQSDGTLFEVAIPFFPLSAPAETI</sequence>
<dbReference type="PANTHER" id="PTHR14289:SF16">
    <property type="entry name" value="POLYMERASE DELTA-INTERACTING PROTEIN 2"/>
    <property type="match status" value="1"/>
</dbReference>
<protein>
    <submittedName>
        <fullName evidence="2">Co2+/Mg2+ efflux protein ApaG</fullName>
    </submittedName>
</protein>
<dbReference type="InterPro" id="IPR007474">
    <property type="entry name" value="ApaG_domain"/>
</dbReference>
<dbReference type="RefSeq" id="WP_160590231.1">
    <property type="nucleotide sequence ID" value="NZ_BAAAFP010000002.1"/>
</dbReference>
<evidence type="ECO:0000259" key="1">
    <source>
        <dbReference type="PROSITE" id="PS51087"/>
    </source>
</evidence>
<dbReference type="Pfam" id="PF04379">
    <property type="entry name" value="DUF525"/>
    <property type="match status" value="1"/>
</dbReference>
<dbReference type="AlphaFoldDB" id="A0A844ZLX2"/>
<gene>
    <name evidence="2" type="primary">apaG</name>
    <name evidence="2" type="ORF">GRI32_03690</name>
</gene>
<dbReference type="PROSITE" id="PS51087">
    <property type="entry name" value="APAG"/>
    <property type="match status" value="1"/>
</dbReference>
<feature type="domain" description="ApaG" evidence="1">
    <location>
        <begin position="8"/>
        <end position="132"/>
    </location>
</feature>
<dbReference type="OrthoDB" id="9795226at2"/>
<proteinExistence type="predicted"/>